<organism evidence="3 4">
    <name type="scientific">Paenibacillus alvei</name>
    <name type="common">Bacillus alvei</name>
    <dbReference type="NCBI Taxonomy" id="44250"/>
    <lineage>
        <taxon>Bacteria</taxon>
        <taxon>Bacillati</taxon>
        <taxon>Bacillota</taxon>
        <taxon>Bacilli</taxon>
        <taxon>Bacillales</taxon>
        <taxon>Paenibacillaceae</taxon>
        <taxon>Paenibacillus</taxon>
    </lineage>
</organism>
<dbReference type="Proteomes" id="UP000304148">
    <property type="component" value="Chromosome"/>
</dbReference>
<proteinExistence type="predicted"/>
<name>A0A383RAM9_PAEAL</name>
<dbReference type="RefSeq" id="WP_138185624.1">
    <property type="nucleotide sequence ID" value="NZ_LS992241.1"/>
</dbReference>
<dbReference type="AlphaFoldDB" id="A0A383RAM9"/>
<feature type="transmembrane region" description="Helical" evidence="1">
    <location>
        <begin position="58"/>
        <end position="76"/>
    </location>
</feature>
<sequence length="330" mass="38136">MGRIRSIIEDEEIRQYEREFDTELKIDIREPVMRRIASLHRVRKSMNRSKARLRRKTIIILTSIIVALTSISGYAASKIIQIINSKGDVVVETKEMNYTPGDIRIHKTLKEYGEMVKAQLKPGEWAAYYVEDEQFAHWTTINRVNFEYNPVVHTNYDRMQQEIKDKAGVPAVDIANAPTGLKFESGWVFPSLYPFDDIKRLAEQLEKEAKQAIQEGKNQKLFIKPLAWKEVGSSRANFHYNGNQLKFIGFYHTQSRVVSQNTSEIAVSKLKLNGMEVLYKENVKGKNASFKHQVEWMREGENSYYVLSDEAESKLSKSEFIEIAKSMVGK</sequence>
<evidence type="ECO:0000256" key="1">
    <source>
        <dbReference type="SAM" id="Phobius"/>
    </source>
</evidence>
<dbReference type="Pfam" id="PF14285">
    <property type="entry name" value="DUF4367"/>
    <property type="match status" value="1"/>
</dbReference>
<keyword evidence="1" id="KW-0812">Transmembrane</keyword>
<accession>A0A383RAM9</accession>
<feature type="domain" description="DUF4367" evidence="2">
    <location>
        <begin position="232"/>
        <end position="327"/>
    </location>
</feature>
<evidence type="ECO:0000313" key="3">
    <source>
        <dbReference type="EMBL" id="SYX83554.1"/>
    </source>
</evidence>
<evidence type="ECO:0000259" key="2">
    <source>
        <dbReference type="Pfam" id="PF14285"/>
    </source>
</evidence>
<dbReference type="EMBL" id="LS992241">
    <property type="protein sequence ID" value="SYX83554.1"/>
    <property type="molecule type" value="Genomic_DNA"/>
</dbReference>
<protein>
    <recommendedName>
        <fullName evidence="2">DUF4367 domain-containing protein</fullName>
    </recommendedName>
</protein>
<dbReference type="InterPro" id="IPR025377">
    <property type="entry name" value="DUF4367"/>
</dbReference>
<evidence type="ECO:0000313" key="4">
    <source>
        <dbReference type="Proteomes" id="UP000304148"/>
    </source>
</evidence>
<gene>
    <name evidence="3" type="ORF">PBLR_11976</name>
</gene>
<keyword evidence="1" id="KW-1133">Transmembrane helix</keyword>
<reference evidence="4" key="1">
    <citation type="submission" date="2018-08" db="EMBL/GenBank/DDBJ databases">
        <authorList>
            <person name="Chevrot R."/>
        </authorList>
    </citation>
    <scope>NUCLEOTIDE SEQUENCE [LARGE SCALE GENOMIC DNA]</scope>
</reference>
<keyword evidence="1" id="KW-0472">Membrane</keyword>